<organism evidence="6 7">
    <name type="scientific">Decorospora gaudefroyi</name>
    <dbReference type="NCBI Taxonomy" id="184978"/>
    <lineage>
        <taxon>Eukaryota</taxon>
        <taxon>Fungi</taxon>
        <taxon>Dikarya</taxon>
        <taxon>Ascomycota</taxon>
        <taxon>Pezizomycotina</taxon>
        <taxon>Dothideomycetes</taxon>
        <taxon>Pleosporomycetidae</taxon>
        <taxon>Pleosporales</taxon>
        <taxon>Pleosporineae</taxon>
        <taxon>Pleosporaceae</taxon>
        <taxon>Decorospora</taxon>
    </lineage>
</organism>
<accession>A0A6A5JYD4</accession>
<evidence type="ECO:0000256" key="4">
    <source>
        <dbReference type="PIRSR" id="PIRSR602401-1"/>
    </source>
</evidence>
<dbReference type="Gene3D" id="1.10.630.10">
    <property type="entry name" value="Cytochrome P450"/>
    <property type="match status" value="1"/>
</dbReference>
<dbReference type="PRINTS" id="PR00385">
    <property type="entry name" value="P450"/>
</dbReference>
<dbReference type="PANTHER" id="PTHR24305">
    <property type="entry name" value="CYTOCHROME P450"/>
    <property type="match status" value="1"/>
</dbReference>
<keyword evidence="5 6" id="KW-0503">Monooxygenase</keyword>
<reference evidence="6" key="1">
    <citation type="submission" date="2020-01" db="EMBL/GenBank/DDBJ databases">
        <authorList>
            <consortium name="DOE Joint Genome Institute"/>
            <person name="Haridas S."/>
            <person name="Albert R."/>
            <person name="Binder M."/>
            <person name="Bloem J."/>
            <person name="Labutti K."/>
            <person name="Salamov A."/>
            <person name="Andreopoulos B."/>
            <person name="Baker S.E."/>
            <person name="Barry K."/>
            <person name="Bills G."/>
            <person name="Bluhm B.H."/>
            <person name="Cannon C."/>
            <person name="Castanera R."/>
            <person name="Culley D.E."/>
            <person name="Daum C."/>
            <person name="Ezra D."/>
            <person name="Gonzalez J.B."/>
            <person name="Henrissat B."/>
            <person name="Kuo A."/>
            <person name="Liang C."/>
            <person name="Lipzen A."/>
            <person name="Lutzoni F."/>
            <person name="Magnuson J."/>
            <person name="Mondo S."/>
            <person name="Nolan M."/>
            <person name="Ohm R."/>
            <person name="Pangilinan J."/>
            <person name="Park H.-J."/>
            <person name="Ramirez L."/>
            <person name="Alfaro M."/>
            <person name="Sun H."/>
            <person name="Tritt A."/>
            <person name="Yoshinaga Y."/>
            <person name="Zwiers L.-H."/>
            <person name="Turgeon B.G."/>
            <person name="Goodwin S.B."/>
            <person name="Spatafora J.W."/>
            <person name="Crous P.W."/>
            <person name="Grigoriev I.V."/>
        </authorList>
    </citation>
    <scope>NUCLEOTIDE SEQUENCE</scope>
    <source>
        <strain evidence="6">P77</strain>
    </source>
</reference>
<keyword evidence="4 5" id="KW-0349">Heme</keyword>
<dbReference type="InterPro" id="IPR017972">
    <property type="entry name" value="Cyt_P450_CS"/>
</dbReference>
<protein>
    <submittedName>
        <fullName evidence="6">Benzoate 4-monooxygenase cytochrome P450</fullName>
    </submittedName>
</protein>
<dbReference type="PROSITE" id="PS00086">
    <property type="entry name" value="CYTOCHROME_P450"/>
    <property type="match status" value="1"/>
</dbReference>
<evidence type="ECO:0000256" key="3">
    <source>
        <dbReference type="ARBA" id="ARBA00023004"/>
    </source>
</evidence>
<comment type="similarity">
    <text evidence="5">Belongs to the cytochrome P450 family.</text>
</comment>
<evidence type="ECO:0000256" key="5">
    <source>
        <dbReference type="RuleBase" id="RU000461"/>
    </source>
</evidence>
<dbReference type="PANTHER" id="PTHR24305:SF161">
    <property type="entry name" value="P450, PUTATIVE (EUROFUNG)-RELATED"/>
    <property type="match status" value="1"/>
</dbReference>
<dbReference type="Pfam" id="PF00067">
    <property type="entry name" value="p450"/>
    <property type="match status" value="1"/>
</dbReference>
<keyword evidence="7" id="KW-1185">Reference proteome</keyword>
<comment type="cofactor">
    <cofactor evidence="1 4">
        <name>heme</name>
        <dbReference type="ChEBI" id="CHEBI:30413"/>
    </cofactor>
</comment>
<proteinExistence type="inferred from homology"/>
<dbReference type="GO" id="GO:0004497">
    <property type="term" value="F:monooxygenase activity"/>
    <property type="evidence" value="ECO:0007669"/>
    <property type="project" value="UniProtKB-KW"/>
</dbReference>
<gene>
    <name evidence="6" type="ORF">BDW02DRAFT_583902</name>
</gene>
<dbReference type="EMBL" id="ML975461">
    <property type="protein sequence ID" value="KAF1829171.1"/>
    <property type="molecule type" value="Genomic_DNA"/>
</dbReference>
<dbReference type="OrthoDB" id="1470350at2759"/>
<dbReference type="GO" id="GO:0016705">
    <property type="term" value="F:oxidoreductase activity, acting on paired donors, with incorporation or reduction of molecular oxygen"/>
    <property type="evidence" value="ECO:0007669"/>
    <property type="project" value="InterPro"/>
</dbReference>
<dbReference type="Proteomes" id="UP000800040">
    <property type="component" value="Unassembled WGS sequence"/>
</dbReference>
<dbReference type="InterPro" id="IPR001128">
    <property type="entry name" value="Cyt_P450"/>
</dbReference>
<dbReference type="PRINTS" id="PR00463">
    <property type="entry name" value="EP450I"/>
</dbReference>
<dbReference type="SUPFAM" id="SSF48264">
    <property type="entry name" value="Cytochrome P450"/>
    <property type="match status" value="1"/>
</dbReference>
<evidence type="ECO:0000256" key="1">
    <source>
        <dbReference type="ARBA" id="ARBA00001971"/>
    </source>
</evidence>
<keyword evidence="5" id="KW-0560">Oxidoreductase</keyword>
<dbReference type="GO" id="GO:0020037">
    <property type="term" value="F:heme binding"/>
    <property type="evidence" value="ECO:0007669"/>
    <property type="project" value="InterPro"/>
</dbReference>
<keyword evidence="3 4" id="KW-0408">Iron</keyword>
<sequence>MGISGIGSALVLLWLCGYLIRTISNIIYSIYWHPLAKFPGPKYAACSNIPHSVWFLNGRQPYKLLDLHRKYGPVVRTAPNELSFNSAQSWKDIYGFRQGHKTFIKSDFYDGGSFAGRGVHSIVSERDVDAHGQMRKYLSHAFSDRSLSEQEEMIAGTITKFVELAGQRGQQKGGWDIGKAYEMMTFDIIGDLAFGEPFGGLEDDKAHAWIDVAMGALTQGALADMFKRFPKFATVLMPLFRSKIKKLTEDTRTNEEFAIRLVDRRISRKANTRKDFMTRILEQRDASQVSDVQLAAHASDFVLAGSETTATALSAITYYLLRTPEVMQRLKGEIREAFKSYGEIDAQATLRLQYLRAVILEGLRIYPPLPLGLPRIVPEGGDVVDGHFLSAGVIVSTNPVAASLDPANFAEPEAFIPARWLDESDDSLDASQPFSLGPRGCLGRNLGWMELRTTLARLLWKYDVQLMDDALDWHRDSQMQTLWKKPKLMVALREKAA</sequence>
<dbReference type="AlphaFoldDB" id="A0A6A5JYD4"/>
<evidence type="ECO:0000256" key="2">
    <source>
        <dbReference type="ARBA" id="ARBA00022723"/>
    </source>
</evidence>
<dbReference type="CDD" id="cd11058">
    <property type="entry name" value="CYP60B-like"/>
    <property type="match status" value="1"/>
</dbReference>
<name>A0A6A5JYD4_9PLEO</name>
<dbReference type="InterPro" id="IPR036396">
    <property type="entry name" value="Cyt_P450_sf"/>
</dbReference>
<dbReference type="InterPro" id="IPR002401">
    <property type="entry name" value="Cyt_P450_E_grp-I"/>
</dbReference>
<evidence type="ECO:0000313" key="6">
    <source>
        <dbReference type="EMBL" id="KAF1829171.1"/>
    </source>
</evidence>
<evidence type="ECO:0000313" key="7">
    <source>
        <dbReference type="Proteomes" id="UP000800040"/>
    </source>
</evidence>
<dbReference type="GO" id="GO:0005506">
    <property type="term" value="F:iron ion binding"/>
    <property type="evidence" value="ECO:0007669"/>
    <property type="project" value="InterPro"/>
</dbReference>
<feature type="binding site" description="axial binding residue" evidence="4">
    <location>
        <position position="441"/>
    </location>
    <ligand>
        <name>heme</name>
        <dbReference type="ChEBI" id="CHEBI:30413"/>
    </ligand>
    <ligandPart>
        <name>Fe</name>
        <dbReference type="ChEBI" id="CHEBI:18248"/>
    </ligandPart>
</feature>
<dbReference type="InterPro" id="IPR050121">
    <property type="entry name" value="Cytochrome_P450_monoxygenase"/>
</dbReference>
<keyword evidence="2 4" id="KW-0479">Metal-binding</keyword>